<evidence type="ECO:0000256" key="2">
    <source>
        <dbReference type="ARBA" id="ARBA00022475"/>
    </source>
</evidence>
<feature type="transmembrane region" description="Helical" evidence="6">
    <location>
        <begin position="364"/>
        <end position="384"/>
    </location>
</feature>
<dbReference type="Pfam" id="PF01943">
    <property type="entry name" value="Polysacc_synt"/>
    <property type="match status" value="1"/>
</dbReference>
<feature type="transmembrane region" description="Helical" evidence="6">
    <location>
        <begin position="327"/>
        <end position="343"/>
    </location>
</feature>
<keyword evidence="3 6" id="KW-0812">Transmembrane</keyword>
<feature type="transmembrane region" description="Helical" evidence="6">
    <location>
        <begin position="221"/>
        <end position="240"/>
    </location>
</feature>
<feature type="transmembrane region" description="Helical" evidence="6">
    <location>
        <begin position="155"/>
        <end position="172"/>
    </location>
</feature>
<organism evidence="7 8">
    <name type="scientific">Bacillus cereus</name>
    <dbReference type="NCBI Taxonomy" id="1396"/>
    <lineage>
        <taxon>Bacteria</taxon>
        <taxon>Bacillati</taxon>
        <taxon>Bacillota</taxon>
        <taxon>Bacilli</taxon>
        <taxon>Bacillales</taxon>
        <taxon>Bacillaceae</taxon>
        <taxon>Bacillus</taxon>
        <taxon>Bacillus cereus group</taxon>
    </lineage>
</organism>
<comment type="subcellular location">
    <subcellularLocation>
        <location evidence="1">Cell membrane</location>
        <topology evidence="1">Multi-pass membrane protein</topology>
    </subcellularLocation>
</comment>
<feature type="transmembrane region" description="Helical" evidence="6">
    <location>
        <begin position="120"/>
        <end position="143"/>
    </location>
</feature>
<keyword evidence="2" id="KW-1003">Cell membrane</keyword>
<evidence type="ECO:0000256" key="6">
    <source>
        <dbReference type="SAM" id="Phobius"/>
    </source>
</evidence>
<dbReference type="PANTHER" id="PTHR30250">
    <property type="entry name" value="PST FAMILY PREDICTED COLANIC ACID TRANSPORTER"/>
    <property type="match status" value="1"/>
</dbReference>
<reference evidence="7" key="1">
    <citation type="submission" date="2023-02" db="EMBL/GenBank/DDBJ databases">
        <title>Complete Genome Sequence of Bacillus cereus sensu lato isolate BC38B from pepper closely related to the Bacillus anthracis clade.</title>
        <authorList>
            <person name="Abdelli M."/>
            <person name="Cerar Kisek T."/>
            <person name="Falaise C."/>
            <person name="Cumont A."/>
            <person name="Giraud M."/>
            <person name="Chatoux J."/>
            <person name="Rogee S."/>
            <person name="Dadvisard M."/>
            <person name="Larigauderie G."/>
            <person name="Raynaud F."/>
            <person name="Godic Torkar K."/>
            <person name="Ramisse V."/>
        </authorList>
    </citation>
    <scope>NUCLEOTIDE SEQUENCE</scope>
    <source>
        <strain evidence="7">BC38B</strain>
    </source>
</reference>
<feature type="transmembrane region" description="Helical" evidence="6">
    <location>
        <begin position="260"/>
        <end position="278"/>
    </location>
</feature>
<dbReference type="InterPro" id="IPR002797">
    <property type="entry name" value="Polysacc_synth"/>
</dbReference>
<evidence type="ECO:0000256" key="3">
    <source>
        <dbReference type="ARBA" id="ARBA00022692"/>
    </source>
</evidence>
<feature type="transmembrane region" description="Helical" evidence="6">
    <location>
        <begin position="178"/>
        <end position="200"/>
    </location>
</feature>
<gene>
    <name evidence="7" type="ORF">OK229_08745</name>
</gene>
<dbReference type="EMBL" id="CP109872">
    <property type="protein sequence ID" value="UYW70944.1"/>
    <property type="molecule type" value="Genomic_DNA"/>
</dbReference>
<dbReference type="Proteomes" id="UP001163707">
    <property type="component" value="Chromosome"/>
</dbReference>
<evidence type="ECO:0000313" key="8">
    <source>
        <dbReference type="Proteomes" id="UP001163707"/>
    </source>
</evidence>
<dbReference type="AlphaFoldDB" id="A0AAE9PGG9"/>
<dbReference type="GO" id="GO:0005886">
    <property type="term" value="C:plasma membrane"/>
    <property type="evidence" value="ECO:0007669"/>
    <property type="project" value="UniProtKB-SubCell"/>
</dbReference>
<keyword evidence="5 6" id="KW-0472">Membrane</keyword>
<feature type="transmembrane region" description="Helical" evidence="6">
    <location>
        <begin position="17"/>
        <end position="38"/>
    </location>
</feature>
<accession>A0AAE9PGG9</accession>
<dbReference type="PANTHER" id="PTHR30250:SF11">
    <property type="entry name" value="O-ANTIGEN TRANSPORTER-RELATED"/>
    <property type="match status" value="1"/>
</dbReference>
<feature type="transmembrane region" description="Helical" evidence="6">
    <location>
        <begin position="390"/>
        <end position="408"/>
    </location>
</feature>
<feature type="transmembrane region" description="Helical" evidence="6">
    <location>
        <begin position="93"/>
        <end position="114"/>
    </location>
</feature>
<evidence type="ECO:0000256" key="4">
    <source>
        <dbReference type="ARBA" id="ARBA00022989"/>
    </source>
</evidence>
<evidence type="ECO:0000256" key="5">
    <source>
        <dbReference type="ARBA" id="ARBA00023136"/>
    </source>
</evidence>
<evidence type="ECO:0000313" key="7">
    <source>
        <dbReference type="EMBL" id="UYW70944.1"/>
    </source>
</evidence>
<evidence type="ECO:0000256" key="1">
    <source>
        <dbReference type="ARBA" id="ARBA00004651"/>
    </source>
</evidence>
<feature type="transmembrane region" description="Helical" evidence="6">
    <location>
        <begin position="299"/>
        <end position="321"/>
    </location>
</feature>
<name>A0AAE9PGG9_BACCE</name>
<keyword evidence="4 6" id="KW-1133">Transmembrane helix</keyword>
<dbReference type="InterPro" id="IPR050833">
    <property type="entry name" value="Poly_Biosynth_Transport"/>
</dbReference>
<protein>
    <submittedName>
        <fullName evidence="7">Oligosaccharide flippase family protein</fullName>
    </submittedName>
</protein>
<feature type="transmembrane region" description="Helical" evidence="6">
    <location>
        <begin position="420"/>
        <end position="437"/>
    </location>
</feature>
<proteinExistence type="predicted"/>
<feature type="transmembrane region" description="Helical" evidence="6">
    <location>
        <begin position="50"/>
        <end position="73"/>
    </location>
</feature>
<dbReference type="RefSeq" id="WP_000588538.1">
    <property type="nucleotide sequence ID" value="NZ_CP109872.2"/>
</dbReference>
<feature type="transmembrane region" description="Helical" evidence="6">
    <location>
        <begin position="443"/>
        <end position="459"/>
    </location>
</feature>
<sequence>MIKDCGDFLKSSIFKNIFYLFFSTAFTRALNAFSIIILADYFGAEKYGMFSVAVAFAMVAGYFTDVGLSNTVLREGSRQEKGLEVIIATYIKIRLALLVLTLLVSGLIIYYFYTNDALKTIMYIVVFLTVIGLSMQSISVVYFQLKEQMKQVAKVRTVSSILAIIFIFIGIFCELDVHIIISLYGFSYIIAGIYGLRMLFKDIDIKLNGPFQKSLLKGASSFIISGLLIMLLPQLGPLVLEKTISLAELGMFSVAYRIPAALYQIPGVVAGAFYPVLFKHYNSGRFIEHTKLNVLQVKVMAIMGIIVSVPLFHMAEFTISVLFGDKWIGAAIALKILSIMLFLQSINFPLADGLTTSNMQARRTIVQVIAIILGIFMYSGLSIYAGVKGAAIAAIFIEVLLLIGFIAFNPKRIIMLKKVAFPYTLVYLFCLIVVNQFIANNILATFINLFSVLSILVAFDREIRYGIQHYQNKIFSKFNRG</sequence>